<dbReference type="RefSeq" id="WP_194512285.1">
    <property type="nucleotide sequence ID" value="NZ_JADIXP010000001.1"/>
</dbReference>
<evidence type="ECO:0000256" key="5">
    <source>
        <dbReference type="ARBA" id="ARBA00022777"/>
    </source>
</evidence>
<evidence type="ECO:0000256" key="9">
    <source>
        <dbReference type="ARBA" id="ARBA00060606"/>
    </source>
</evidence>
<evidence type="ECO:0000256" key="13">
    <source>
        <dbReference type="ARBA" id="ARBA00078287"/>
    </source>
</evidence>
<evidence type="ECO:0000256" key="11">
    <source>
        <dbReference type="ARBA" id="ARBA00066377"/>
    </source>
</evidence>
<comment type="subunit">
    <text evidence="1">Homodimer.</text>
</comment>
<accession>A0ABD4K4R8</accession>
<sequence>MTTLAIDIGGTKLAAALIDDDFQIRERREQPTPASKTPDALRAALKSLVEPIMSAAQQVAIASTGIIREGTLLSINPHNLGGLLHFPLVQTLESITGLPAMAVNDAQAAAWAEYHAPGIDAPDMVFITVSTGVGGGVVLNGKLQTGAGGLAGHLGHTLADPQGPICGCGRTGCVEAIASGRAIAARAQGELAGLDAKAIFDHAQRGHQPACELVAHSAQTLARLIADVKAVTDCQTVVVGGSVGLAEGYLSQVAEFLAQEPAVYHVELRPAYYRHDAGLLGAARLATGATS</sequence>
<dbReference type="EC" id="2.7.1.60" evidence="11"/>
<dbReference type="Pfam" id="PF00480">
    <property type="entry name" value="ROK"/>
    <property type="match status" value="1"/>
</dbReference>
<evidence type="ECO:0000256" key="3">
    <source>
        <dbReference type="ARBA" id="ARBA00022723"/>
    </source>
</evidence>
<dbReference type="EMBL" id="JADIXP010000001">
    <property type="protein sequence ID" value="MBF4176783.1"/>
    <property type="molecule type" value="Genomic_DNA"/>
</dbReference>
<dbReference type="AlphaFoldDB" id="A0ABD4K4R8"/>
<dbReference type="PANTHER" id="PTHR18964">
    <property type="entry name" value="ROK (REPRESSOR, ORF, KINASE) FAMILY"/>
    <property type="match status" value="1"/>
</dbReference>
<comment type="similarity">
    <text evidence="10">Belongs to the ROK (NagC/XylR) family. NanK subfamily.</text>
</comment>
<evidence type="ECO:0000256" key="12">
    <source>
        <dbReference type="ARBA" id="ARBA00072700"/>
    </source>
</evidence>
<keyword evidence="5 15" id="KW-0418">Kinase</keyword>
<name>A0ABD4K4R8_9ENTR</name>
<dbReference type="FunFam" id="3.30.420.40:FF:000063">
    <property type="entry name" value="N-acetylmannosamine kinase"/>
    <property type="match status" value="1"/>
</dbReference>
<evidence type="ECO:0000256" key="7">
    <source>
        <dbReference type="ARBA" id="ARBA00022840"/>
    </source>
</evidence>
<evidence type="ECO:0000313" key="15">
    <source>
        <dbReference type="EMBL" id="MBF4176783.1"/>
    </source>
</evidence>
<dbReference type="PROSITE" id="PS01125">
    <property type="entry name" value="ROK"/>
    <property type="match status" value="1"/>
</dbReference>
<dbReference type="InterPro" id="IPR000600">
    <property type="entry name" value="ROK"/>
</dbReference>
<keyword evidence="6" id="KW-0862">Zinc</keyword>
<evidence type="ECO:0000313" key="16">
    <source>
        <dbReference type="Proteomes" id="UP000628560"/>
    </source>
</evidence>
<evidence type="ECO:0000256" key="1">
    <source>
        <dbReference type="ARBA" id="ARBA00011738"/>
    </source>
</evidence>
<proteinExistence type="inferred from homology"/>
<evidence type="ECO:0000256" key="10">
    <source>
        <dbReference type="ARBA" id="ARBA00060726"/>
    </source>
</evidence>
<keyword evidence="4" id="KW-0547">Nucleotide-binding</keyword>
<dbReference type="Gene3D" id="3.30.420.40">
    <property type="match status" value="2"/>
</dbReference>
<keyword evidence="7" id="KW-0067">ATP-binding</keyword>
<dbReference type="InterPro" id="IPR049874">
    <property type="entry name" value="ROK_cs"/>
</dbReference>
<evidence type="ECO:0000256" key="2">
    <source>
        <dbReference type="ARBA" id="ARBA00022679"/>
    </source>
</evidence>
<gene>
    <name evidence="15" type="ORF">ISP11_02795</name>
</gene>
<keyword evidence="3" id="KW-0479">Metal-binding</keyword>
<dbReference type="InterPro" id="IPR043129">
    <property type="entry name" value="ATPase_NBD"/>
</dbReference>
<comment type="pathway">
    <text evidence="9">Amino-sugar metabolism; N-acetylneuraminate degradation; D-fructose 6-phosphate from N-acetylneuraminate: step 2/5.</text>
</comment>
<dbReference type="Proteomes" id="UP000628560">
    <property type="component" value="Unassembled WGS sequence"/>
</dbReference>
<evidence type="ECO:0000256" key="14">
    <source>
        <dbReference type="ARBA" id="ARBA00079862"/>
    </source>
</evidence>
<keyword evidence="2 15" id="KW-0808">Transferase</keyword>
<dbReference type="SUPFAM" id="SSF53067">
    <property type="entry name" value="Actin-like ATPase domain"/>
    <property type="match status" value="1"/>
</dbReference>
<dbReference type="GO" id="GO:0009384">
    <property type="term" value="F:N-acylmannosamine kinase activity"/>
    <property type="evidence" value="ECO:0007669"/>
    <property type="project" value="UniProtKB-EC"/>
</dbReference>
<keyword evidence="8" id="KW-0119">Carbohydrate metabolism</keyword>
<dbReference type="PANTHER" id="PTHR18964:SF169">
    <property type="entry name" value="N-ACETYLMANNOSAMINE KINASE"/>
    <property type="match status" value="1"/>
</dbReference>
<dbReference type="NCBIfam" id="NF003461">
    <property type="entry name" value="PRK05082.1"/>
    <property type="match status" value="1"/>
</dbReference>
<dbReference type="NCBIfam" id="NF047821">
    <property type="entry name" value="NactlManKinNanK"/>
    <property type="match status" value="1"/>
</dbReference>
<evidence type="ECO:0000256" key="4">
    <source>
        <dbReference type="ARBA" id="ARBA00022741"/>
    </source>
</evidence>
<evidence type="ECO:0000256" key="8">
    <source>
        <dbReference type="ARBA" id="ARBA00023277"/>
    </source>
</evidence>
<dbReference type="GO" id="GO:0005524">
    <property type="term" value="F:ATP binding"/>
    <property type="evidence" value="ECO:0007669"/>
    <property type="project" value="UniProtKB-KW"/>
</dbReference>
<evidence type="ECO:0000256" key="6">
    <source>
        <dbReference type="ARBA" id="ARBA00022833"/>
    </source>
</evidence>
<protein>
    <recommendedName>
        <fullName evidence="12">N-acetylmannosamine kinase</fullName>
        <ecNumber evidence="11">2.7.1.60</ecNumber>
    </recommendedName>
    <alternativeName>
        <fullName evidence="13">ManNAc kinase</fullName>
    </alternativeName>
    <alternativeName>
        <fullName evidence="14">N-acetyl-D-mannosamine kinase</fullName>
    </alternativeName>
</protein>
<reference evidence="15 16" key="1">
    <citation type="submission" date="2020-11" db="EMBL/GenBank/DDBJ databases">
        <title>Identification of Lelliottia nimipressuralis from Wound Infection by Whole Genome-Based Bacterial Identification.</title>
        <authorList>
            <person name="Navarathna D.H."/>
            <person name="Choi H."/>
            <person name="Jinadatha C."/>
            <person name="Chatterjee P."/>
            <person name="Hwang M."/>
        </authorList>
    </citation>
    <scope>NUCLEOTIDE SEQUENCE [LARGE SCALE GENOMIC DNA]</scope>
    <source>
        <strain evidence="15 16">DN2020</strain>
    </source>
</reference>
<organism evidence="15 16">
    <name type="scientific">Lelliottia nimipressuralis</name>
    <dbReference type="NCBI Taxonomy" id="69220"/>
    <lineage>
        <taxon>Bacteria</taxon>
        <taxon>Pseudomonadati</taxon>
        <taxon>Pseudomonadota</taxon>
        <taxon>Gammaproteobacteria</taxon>
        <taxon>Enterobacterales</taxon>
        <taxon>Enterobacteriaceae</taxon>
        <taxon>Lelliottia</taxon>
    </lineage>
</organism>
<comment type="caution">
    <text evidence="15">The sequence shown here is derived from an EMBL/GenBank/DDBJ whole genome shotgun (WGS) entry which is preliminary data.</text>
</comment>
<dbReference type="GO" id="GO:0046872">
    <property type="term" value="F:metal ion binding"/>
    <property type="evidence" value="ECO:0007669"/>
    <property type="project" value="UniProtKB-KW"/>
</dbReference>